<reference evidence="7" key="1">
    <citation type="submission" date="2017-05" db="EMBL/GenBank/DDBJ databases">
        <authorList>
            <person name="Papadimitriou K."/>
        </authorList>
    </citation>
    <scope>NUCLEOTIDE SEQUENCE [LARGE SCALE GENOMIC DNA]</scope>
    <source>
        <strain evidence="7">ACA-DC 3411</strain>
    </source>
</reference>
<dbReference type="PANTHER" id="PTHR43392">
    <property type="entry name" value="AAA-TYPE ATPASE FAMILY PROTEIN / ANKYRIN REPEAT FAMILY PROTEIN"/>
    <property type="match status" value="1"/>
</dbReference>
<organism evidence="6 7">
    <name type="scientific">Levilactobacillus zymae</name>
    <dbReference type="NCBI Taxonomy" id="267363"/>
    <lineage>
        <taxon>Bacteria</taxon>
        <taxon>Bacillati</taxon>
        <taxon>Bacillota</taxon>
        <taxon>Bacilli</taxon>
        <taxon>Lactobacillales</taxon>
        <taxon>Lactobacillaceae</taxon>
        <taxon>Levilactobacillus</taxon>
    </lineage>
</organism>
<keyword evidence="3" id="KW-0067">ATP-binding</keyword>
<sequence>MPQILTVGTGFGTYSIDEAIDQAQPNDTIQIKPGQYTAKKQLNIDGLTVIGMGNTGKDVVINGAMFTGTDATIKFLTLVQNIKGRNTLNVGKDAKVTCQECIIRNTYADNYPTVVVKERAVVTFKQCQIESNEKLLGTMLIGQAMTTFEACIIGGLHLSDQTTGQLQTCQVTGAIRVDGASIVTGTDIYLAEPLWEQNTLEVKAGGQIKLESLTTVPGAIELGADHGLIQVDQANTDEQHQVSYTADAQSTVSFPGATLKKSPETQTGEAVQAAQPADEPATEPTKEANAKAETETAPTEPEEAAEKPTPKMPTSETSTVDDQSALAQLHRLIGLDNVKEEVDKIIKLKRYDQERVAQGYSSISQTLHSAYLGNPGTGKTTVARLVGKIMYEQGVLPTQNYVEVSQQDLISSNMGATAEQTEKVLESADGGVLFIDEAYTLYKKDYPQQGQEAVDTILKYMEDHRDSLMIIFAGYTQQMQDFFEMNPGLRSRVQNTLNFKDYTSDEIVQMGMLALDHDQFQYDQENYAKTVRQAYQHSLDHSNGRWIRNFNQKLERQVAQRVVSENSGDLNTITAADLAQLSGGDSAQKAANVAKLLAKLDRLIGLKGVKQYVHDLVDQVKVDKEMGDELPQNRPTYHMIFAGPAGTGKTTVARLIAQLFYNLDILPKDTVTETKRADLLGNHIGDAEVNTSKVLRNTMGGVLFVDEAYQLNDSSFGKKVINTMLPVLENDRDKFVAIFAGYTEQMNEFLRVNPGLQSRIPRTLTFEAYTPAEVAQIVDLTLGSAWEFNHDLVKKVAAENYQRLATADQGNARWARTFAEDLIQKHKAWLSQQESNQKRNPRKIEDALVQSMSTTTGDGAEDKSQIVQTVLAQLDGMTGLQSVKDYVHGLVKQVRVDKALADQLGKSAKPNYHMIFTGPAGTGKTTVARLIAKLFYALDILPRDTVKEVSRGDLVGHYNGESEQKTQTAIDDAMGGVLFVDEAYQLNSAAGSNDYGKEVINVLLTNLENHRGEFVAIFAGYTDEMKHFLDQNEGLRSRIPLTLTFEPYTPDEVGTIVVDNLAQQWKFDHDLVHQVAVRNYQQLAKDDQGNARWARNFAENLVKQQKQWLGDHLDAKEPNRISDDLVRSLGTAVSQDKDQVVTAVLAELDGMIGLASVKQYVHNLVKRVKVDRLLADKLGETPKTAYHMVFMGPAGTGKTTVARLIAKLFYALDILPRDTVKEVARPDLVGKYVGQSEAKTQQVIDDAMGGVLFIDEAYQLNATGGSDFGTKVIDTLLTNLENHRTEFVTIFAGYTAPMQDFLDQNEGLRSRIPNSLTFEAYTPREVAHIVDQILAKNWQYDQSFLTAQVAQLYAALPEKEQGNARWARNCAAKIDEQHRVWLGDHLDAANILQISQAEIQAALTAQQG</sequence>
<dbReference type="InterPro" id="IPR027417">
    <property type="entry name" value="P-loop_NTPase"/>
</dbReference>
<feature type="compositionally biased region" description="Basic and acidic residues" evidence="4">
    <location>
        <begin position="284"/>
        <end position="294"/>
    </location>
</feature>
<dbReference type="Gene3D" id="3.40.50.300">
    <property type="entry name" value="P-loop containing nucleotide triphosphate hydrolases"/>
    <property type="match status" value="4"/>
</dbReference>
<feature type="domain" description="AAA+ ATPase" evidence="5">
    <location>
        <begin position="365"/>
        <end position="503"/>
    </location>
</feature>
<dbReference type="EMBL" id="LT854705">
    <property type="protein sequence ID" value="SMS13832.1"/>
    <property type="molecule type" value="Genomic_DNA"/>
</dbReference>
<dbReference type="GO" id="GO:0005524">
    <property type="term" value="F:ATP binding"/>
    <property type="evidence" value="ECO:0007669"/>
    <property type="project" value="UniProtKB-KW"/>
</dbReference>
<feature type="domain" description="AAA+ ATPase" evidence="5">
    <location>
        <begin position="910"/>
        <end position="1040"/>
    </location>
</feature>
<feature type="region of interest" description="Disordered" evidence="4">
    <location>
        <begin position="254"/>
        <end position="322"/>
    </location>
</feature>
<dbReference type="InterPro" id="IPR012334">
    <property type="entry name" value="Pectin_lyas_fold"/>
</dbReference>
<protein>
    <submittedName>
        <fullName evidence="6">Probable RuBisCo-expression protein CbbX</fullName>
    </submittedName>
</protein>
<dbReference type="PRINTS" id="PR00819">
    <property type="entry name" value="CBXCFQXSUPER"/>
</dbReference>
<evidence type="ECO:0000256" key="4">
    <source>
        <dbReference type="SAM" id="MobiDB-lite"/>
    </source>
</evidence>
<dbReference type="InterPro" id="IPR003959">
    <property type="entry name" value="ATPase_AAA_core"/>
</dbReference>
<evidence type="ECO:0000256" key="2">
    <source>
        <dbReference type="ARBA" id="ARBA00022741"/>
    </source>
</evidence>
<evidence type="ECO:0000259" key="5">
    <source>
        <dbReference type="SMART" id="SM00382"/>
    </source>
</evidence>
<feature type="compositionally biased region" description="Polar residues" evidence="4">
    <location>
        <begin position="312"/>
        <end position="322"/>
    </location>
</feature>
<evidence type="ECO:0000313" key="6">
    <source>
        <dbReference type="EMBL" id="SMS13832.1"/>
    </source>
</evidence>
<dbReference type="FunFam" id="3.40.50.300:FF:000216">
    <property type="entry name" value="Type VII secretion ATPase EccA"/>
    <property type="match status" value="4"/>
</dbReference>
<feature type="domain" description="AAA+ ATPase" evidence="5">
    <location>
        <begin position="635"/>
        <end position="770"/>
    </location>
</feature>
<comment type="similarity">
    <text evidence="1">Belongs to the CbxX/CfxQ family.</text>
</comment>
<dbReference type="Proteomes" id="UP000195412">
    <property type="component" value="Chromosome I"/>
</dbReference>
<dbReference type="GO" id="GO:0016887">
    <property type="term" value="F:ATP hydrolysis activity"/>
    <property type="evidence" value="ECO:0007669"/>
    <property type="project" value="InterPro"/>
</dbReference>
<dbReference type="Gene3D" id="2.160.20.10">
    <property type="entry name" value="Single-stranded right-handed beta-helix, Pectin lyase-like"/>
    <property type="match status" value="1"/>
</dbReference>
<dbReference type="Pfam" id="PF00004">
    <property type="entry name" value="AAA"/>
    <property type="match status" value="4"/>
</dbReference>
<proteinExistence type="inferred from homology"/>
<dbReference type="CDD" id="cd00009">
    <property type="entry name" value="AAA"/>
    <property type="match status" value="4"/>
</dbReference>
<dbReference type="SUPFAM" id="SSF52540">
    <property type="entry name" value="P-loop containing nucleoside triphosphate hydrolases"/>
    <property type="match status" value="4"/>
</dbReference>
<dbReference type="KEGG" id="lzy:LZ3411_0782"/>
<dbReference type="SMART" id="SM00382">
    <property type="entry name" value="AAA"/>
    <property type="match status" value="4"/>
</dbReference>
<dbReference type="InterPro" id="IPR003593">
    <property type="entry name" value="AAA+_ATPase"/>
</dbReference>
<dbReference type="InterPro" id="IPR011050">
    <property type="entry name" value="Pectin_lyase_fold/virulence"/>
</dbReference>
<name>A0A1Y6JXM0_9LACO</name>
<gene>
    <name evidence="6" type="ORF">LZ3411_0782</name>
</gene>
<evidence type="ECO:0000256" key="1">
    <source>
        <dbReference type="ARBA" id="ARBA00010378"/>
    </source>
</evidence>
<evidence type="ECO:0000256" key="3">
    <source>
        <dbReference type="ARBA" id="ARBA00022840"/>
    </source>
</evidence>
<dbReference type="InterPro" id="IPR050773">
    <property type="entry name" value="CbxX/CfxQ_RuBisCO_ESX"/>
</dbReference>
<dbReference type="InterPro" id="IPR000641">
    <property type="entry name" value="CbxX/CfxQ"/>
</dbReference>
<keyword evidence="2" id="KW-0547">Nucleotide-binding</keyword>
<evidence type="ECO:0000313" key="7">
    <source>
        <dbReference type="Proteomes" id="UP000195412"/>
    </source>
</evidence>
<feature type="domain" description="AAA+ ATPase" evidence="5">
    <location>
        <begin position="1184"/>
        <end position="1295"/>
    </location>
</feature>
<dbReference type="Gene3D" id="1.10.8.60">
    <property type="match status" value="2"/>
</dbReference>
<dbReference type="SUPFAM" id="SSF51126">
    <property type="entry name" value="Pectin lyase-like"/>
    <property type="match status" value="1"/>
</dbReference>
<accession>A0A1Y6JXM0</accession>
<dbReference type="PANTHER" id="PTHR43392:SF2">
    <property type="entry name" value="AAA-TYPE ATPASE FAMILY PROTEIN _ ANKYRIN REPEAT FAMILY PROTEIN"/>
    <property type="match status" value="1"/>
</dbReference>